<dbReference type="PIRSF" id="PIRSF001092">
    <property type="entry name" value="Alpha-L-fucosidase"/>
    <property type="match status" value="1"/>
</dbReference>
<proteinExistence type="inferred from homology"/>
<dbReference type="InterPro" id="IPR057739">
    <property type="entry name" value="Glyco_hydro_29_N"/>
</dbReference>
<evidence type="ECO:0000313" key="9">
    <source>
        <dbReference type="EMBL" id="RED85393.1"/>
    </source>
</evidence>
<dbReference type="GO" id="GO:0006004">
    <property type="term" value="P:fucose metabolic process"/>
    <property type="evidence" value="ECO:0007669"/>
    <property type="project" value="InterPro"/>
</dbReference>
<dbReference type="InterPro" id="IPR000933">
    <property type="entry name" value="Glyco_hydro_29"/>
</dbReference>
<dbReference type="GO" id="GO:0005764">
    <property type="term" value="C:lysosome"/>
    <property type="evidence" value="ECO:0007669"/>
    <property type="project" value="TreeGrafter"/>
</dbReference>
<evidence type="ECO:0000259" key="7">
    <source>
        <dbReference type="Pfam" id="PF01120"/>
    </source>
</evidence>
<dbReference type="GO" id="GO:0016139">
    <property type="term" value="P:glycoside catabolic process"/>
    <property type="evidence" value="ECO:0007669"/>
    <property type="project" value="TreeGrafter"/>
</dbReference>
<evidence type="ECO:0000256" key="1">
    <source>
        <dbReference type="ARBA" id="ARBA00004071"/>
    </source>
</evidence>
<keyword evidence="5" id="KW-0378">Hydrolase</keyword>
<evidence type="ECO:0000313" key="10">
    <source>
        <dbReference type="Proteomes" id="UP000256977"/>
    </source>
</evidence>
<dbReference type="GO" id="GO:0004560">
    <property type="term" value="F:alpha-L-fucosidase activity"/>
    <property type="evidence" value="ECO:0007669"/>
    <property type="project" value="InterPro"/>
</dbReference>
<dbReference type="SMART" id="SM00812">
    <property type="entry name" value="Alpha_L_fucos"/>
    <property type="match status" value="1"/>
</dbReference>
<dbReference type="PANTHER" id="PTHR10030:SF37">
    <property type="entry name" value="ALPHA-L-FUCOSIDASE-RELATED"/>
    <property type="match status" value="1"/>
</dbReference>
<feature type="domain" description="Alpha-L-fucosidase C-terminal" evidence="8">
    <location>
        <begin position="362"/>
        <end position="450"/>
    </location>
</feature>
<dbReference type="Proteomes" id="UP000256977">
    <property type="component" value="Unassembled WGS sequence"/>
</dbReference>
<keyword evidence="4" id="KW-0732">Signal</keyword>
<comment type="similarity">
    <text evidence="2">Belongs to the glycosyl hydrolase 29 family.</text>
</comment>
<dbReference type="Pfam" id="PF01120">
    <property type="entry name" value="Alpha_L_fucos"/>
    <property type="match status" value="1"/>
</dbReference>
<dbReference type="AlphaFoldDB" id="A0A3D9KIP3"/>
<feature type="domain" description="Glycoside hydrolase family 29 N-terminal" evidence="7">
    <location>
        <begin position="3"/>
        <end position="347"/>
    </location>
</feature>
<accession>A0A3D9KIP3</accession>
<dbReference type="PRINTS" id="PR00741">
    <property type="entry name" value="GLHYDRLASE29"/>
</dbReference>
<sequence length="455" mass="51634">MADYASKWQSIDDRAIPAWFDEAKFGIFIHWGIYSVPSWGPKRDSVNTSGEAYAEWYGSAVRHAGGQYEAFHKRVYGEKKRYEDFVSDFKAELFEPQRWASLFKRAGAKYVVLTAKHHDAFCLWPSAYRWNWNSKDIGPGRDLFGELATAVRGQGLRMGAYYSLLEWFNPLYSISPERYARAEMIPQMKELIQAYSPSVLFTDGEWEHDSEVWGSRDFLEWLFTESPVAQEVVVNDRWGKETRGNHGGYFTTEYGEVGFGPDGQELKMSRPRKWEENRGIGASFGYNRNETLDDYMTERQLIHLLVDTVSKGGNLMLNVGPTADGRIPVIMEERLVQVGDWLAVNGEAIYGTSAWRTSQQGEHVRFTAKGDTVYAICLKWPGRELVLETAGLFEAGESTSEFEATEARLLGHEGPPLRTAVKDGRLIVKLPELEGSGDDLPCRHAYTIAIRRAGK</sequence>
<dbReference type="EMBL" id="QRDZ01000004">
    <property type="protein sequence ID" value="RED85393.1"/>
    <property type="molecule type" value="Genomic_DNA"/>
</dbReference>
<dbReference type="PANTHER" id="PTHR10030">
    <property type="entry name" value="ALPHA-L-FUCOSIDASE"/>
    <property type="match status" value="1"/>
</dbReference>
<evidence type="ECO:0000256" key="5">
    <source>
        <dbReference type="ARBA" id="ARBA00022801"/>
    </source>
</evidence>
<comment type="caution">
    <text evidence="9">The sequence shown here is derived from an EMBL/GenBank/DDBJ whole genome shotgun (WGS) entry which is preliminary data.</text>
</comment>
<reference evidence="9 10" key="1">
    <citation type="submission" date="2018-07" db="EMBL/GenBank/DDBJ databases">
        <title>Genomic Encyclopedia of Type Strains, Phase III (KMG-III): the genomes of soil and plant-associated and newly described type strains.</title>
        <authorList>
            <person name="Whitman W."/>
        </authorList>
    </citation>
    <scope>NUCLEOTIDE SEQUENCE [LARGE SCALE GENOMIC DNA]</scope>
    <source>
        <strain evidence="9 10">CECT 7287</strain>
    </source>
</reference>
<organism evidence="9 10">
    <name type="scientific">Cohnella phaseoli</name>
    <dbReference type="NCBI Taxonomy" id="456490"/>
    <lineage>
        <taxon>Bacteria</taxon>
        <taxon>Bacillati</taxon>
        <taxon>Bacillota</taxon>
        <taxon>Bacilli</taxon>
        <taxon>Bacillales</taxon>
        <taxon>Paenibacillaceae</taxon>
        <taxon>Cohnella</taxon>
    </lineage>
</organism>
<gene>
    <name evidence="9" type="ORF">DFP98_10498</name>
</gene>
<protein>
    <recommendedName>
        <fullName evidence="3">alpha-L-fucosidase</fullName>
        <ecNumber evidence="3">3.2.1.51</ecNumber>
    </recommendedName>
</protein>
<dbReference type="InterPro" id="IPR016286">
    <property type="entry name" value="FUC_metazoa-typ"/>
</dbReference>
<dbReference type="InterPro" id="IPR013780">
    <property type="entry name" value="Glyco_hydro_b"/>
</dbReference>
<evidence type="ECO:0000259" key="8">
    <source>
        <dbReference type="Pfam" id="PF16757"/>
    </source>
</evidence>
<dbReference type="Pfam" id="PF16757">
    <property type="entry name" value="Fucosidase_C"/>
    <property type="match status" value="1"/>
</dbReference>
<evidence type="ECO:0000256" key="2">
    <source>
        <dbReference type="ARBA" id="ARBA00007951"/>
    </source>
</evidence>
<evidence type="ECO:0000256" key="6">
    <source>
        <dbReference type="ARBA" id="ARBA00023295"/>
    </source>
</evidence>
<comment type="function">
    <text evidence="1">Alpha-L-fucosidase is responsible for hydrolyzing the alpha-1,6-linked fucose joined to the reducing-end N-acetylglucosamine of the carbohydrate moieties of glycoproteins.</text>
</comment>
<dbReference type="InterPro" id="IPR017853">
    <property type="entry name" value="GH"/>
</dbReference>
<evidence type="ECO:0000256" key="4">
    <source>
        <dbReference type="ARBA" id="ARBA00022729"/>
    </source>
</evidence>
<dbReference type="SUPFAM" id="SSF51445">
    <property type="entry name" value="(Trans)glycosidases"/>
    <property type="match status" value="1"/>
</dbReference>
<dbReference type="InterPro" id="IPR031919">
    <property type="entry name" value="Fucosidase_C"/>
</dbReference>
<dbReference type="RefSeq" id="WP_116059817.1">
    <property type="nucleotide sequence ID" value="NZ_QRDZ01000004.1"/>
</dbReference>
<name>A0A3D9KIP3_9BACL</name>
<dbReference type="EC" id="3.2.1.51" evidence="3"/>
<dbReference type="Gene3D" id="2.60.40.1180">
    <property type="entry name" value="Golgi alpha-mannosidase II"/>
    <property type="match status" value="1"/>
</dbReference>
<keyword evidence="6" id="KW-0326">Glycosidase</keyword>
<dbReference type="Gene3D" id="3.20.20.80">
    <property type="entry name" value="Glycosidases"/>
    <property type="match status" value="1"/>
</dbReference>
<dbReference type="OrthoDB" id="107551at2"/>
<keyword evidence="10" id="KW-1185">Reference proteome</keyword>
<evidence type="ECO:0000256" key="3">
    <source>
        <dbReference type="ARBA" id="ARBA00012662"/>
    </source>
</evidence>